<keyword evidence="6" id="KW-1185">Reference proteome</keyword>
<proteinExistence type="inferred from homology"/>
<feature type="region of interest" description="Disordered" evidence="3">
    <location>
        <begin position="1"/>
        <end position="26"/>
    </location>
</feature>
<keyword evidence="4" id="KW-0472">Membrane</keyword>
<reference evidence="5" key="1">
    <citation type="submission" date="2022-07" db="EMBL/GenBank/DDBJ databases">
        <title>Fungi with potential for degradation of polypropylene.</title>
        <authorList>
            <person name="Gostincar C."/>
        </authorList>
    </citation>
    <scope>NUCLEOTIDE SEQUENCE</scope>
    <source>
        <strain evidence="5">EXF-13287</strain>
    </source>
</reference>
<evidence type="ECO:0000313" key="5">
    <source>
        <dbReference type="EMBL" id="KAJ9132382.1"/>
    </source>
</evidence>
<feature type="transmembrane region" description="Helical" evidence="4">
    <location>
        <begin position="302"/>
        <end position="321"/>
    </location>
</feature>
<keyword evidence="4" id="KW-0812">Transmembrane</keyword>
<dbReference type="GO" id="GO:0016020">
    <property type="term" value="C:membrane"/>
    <property type="evidence" value="ECO:0007669"/>
    <property type="project" value="UniProtKB-SubCell"/>
</dbReference>
<protein>
    <submittedName>
        <fullName evidence="5">MFS transporter, MCP family, solute carrier family 16, member 6</fullName>
    </submittedName>
</protein>
<dbReference type="Gene3D" id="1.20.1250.20">
    <property type="entry name" value="MFS general substrate transporter like domains"/>
    <property type="match status" value="2"/>
</dbReference>
<feature type="transmembrane region" description="Helical" evidence="4">
    <location>
        <begin position="327"/>
        <end position="349"/>
    </location>
</feature>
<dbReference type="PANTHER" id="PTHR11360">
    <property type="entry name" value="MONOCARBOXYLATE TRANSPORTER"/>
    <property type="match status" value="1"/>
</dbReference>
<dbReference type="InterPro" id="IPR011701">
    <property type="entry name" value="MFS"/>
</dbReference>
<dbReference type="SUPFAM" id="SSF103473">
    <property type="entry name" value="MFS general substrate transporter"/>
    <property type="match status" value="1"/>
</dbReference>
<keyword evidence="4" id="KW-1133">Transmembrane helix</keyword>
<evidence type="ECO:0000256" key="2">
    <source>
        <dbReference type="ARBA" id="ARBA00006727"/>
    </source>
</evidence>
<name>A0AA38RB03_9PEZI</name>
<feature type="transmembrane region" description="Helical" evidence="4">
    <location>
        <begin position="393"/>
        <end position="411"/>
    </location>
</feature>
<evidence type="ECO:0000256" key="1">
    <source>
        <dbReference type="ARBA" id="ARBA00004141"/>
    </source>
</evidence>
<evidence type="ECO:0000313" key="6">
    <source>
        <dbReference type="Proteomes" id="UP001174691"/>
    </source>
</evidence>
<accession>A0AA38RB03</accession>
<feature type="transmembrane region" description="Helical" evidence="4">
    <location>
        <begin position="77"/>
        <end position="97"/>
    </location>
</feature>
<dbReference type="CDD" id="cd17352">
    <property type="entry name" value="MFS_MCT_SLC16"/>
    <property type="match status" value="1"/>
</dbReference>
<feature type="transmembrane region" description="Helical" evidence="4">
    <location>
        <begin position="169"/>
        <end position="187"/>
    </location>
</feature>
<comment type="similarity">
    <text evidence="2">Belongs to the major facilitator superfamily. Monocarboxylate porter (TC 2.A.1.13) family.</text>
</comment>
<gene>
    <name evidence="5" type="ORF">NKR19_g9330</name>
</gene>
<organism evidence="5 6">
    <name type="scientific">Coniochaeta hoffmannii</name>
    <dbReference type="NCBI Taxonomy" id="91930"/>
    <lineage>
        <taxon>Eukaryota</taxon>
        <taxon>Fungi</taxon>
        <taxon>Dikarya</taxon>
        <taxon>Ascomycota</taxon>
        <taxon>Pezizomycotina</taxon>
        <taxon>Sordariomycetes</taxon>
        <taxon>Sordariomycetidae</taxon>
        <taxon>Coniochaetales</taxon>
        <taxon>Coniochaetaceae</taxon>
        <taxon>Coniochaeta</taxon>
    </lineage>
</organism>
<feature type="transmembrane region" description="Helical" evidence="4">
    <location>
        <begin position="135"/>
        <end position="157"/>
    </location>
</feature>
<dbReference type="Pfam" id="PF07690">
    <property type="entry name" value="MFS_1"/>
    <property type="match status" value="1"/>
</dbReference>
<comment type="subcellular location">
    <subcellularLocation>
        <location evidence="1">Membrane</location>
        <topology evidence="1">Multi-pass membrane protein</topology>
    </subcellularLocation>
</comment>
<evidence type="ECO:0000256" key="3">
    <source>
        <dbReference type="SAM" id="MobiDB-lite"/>
    </source>
</evidence>
<dbReference type="InterPro" id="IPR050327">
    <property type="entry name" value="Proton-linked_MCT"/>
</dbReference>
<dbReference type="Proteomes" id="UP001174691">
    <property type="component" value="Unassembled WGS sequence"/>
</dbReference>
<feature type="transmembrane region" description="Helical" evidence="4">
    <location>
        <begin position="32"/>
        <end position="57"/>
    </location>
</feature>
<dbReference type="GO" id="GO:0022857">
    <property type="term" value="F:transmembrane transporter activity"/>
    <property type="evidence" value="ECO:0007669"/>
    <property type="project" value="InterPro"/>
</dbReference>
<feature type="transmembrane region" description="Helical" evidence="4">
    <location>
        <begin position="271"/>
        <end position="290"/>
    </location>
</feature>
<dbReference type="EMBL" id="JANBVN010000219">
    <property type="protein sequence ID" value="KAJ9132382.1"/>
    <property type="molecule type" value="Genomic_DNA"/>
</dbReference>
<feature type="transmembrane region" description="Helical" evidence="4">
    <location>
        <begin position="235"/>
        <end position="259"/>
    </location>
</feature>
<dbReference type="AlphaFoldDB" id="A0AA38RB03"/>
<sequence length="424" mass="45995">MAGDDSSDEPPFVVTEELREDDAVEPPPDGGYGWVVVGACFTINCFSWGVTASFGVYLSEYILTERFPEARPFDYGYVGGLNFTFAMLLAPLATYLARRFGMRPVMLGGSLLQCSGYIAASFAQRIWHLYLSQGALVGCGIGFMIIPSTAILSQWFARRRSIANGISSAGSGIGGMAFSWGTASMIQHLGLAWALRTTGLITLAATSTATLLMRDRNHHIKPAQLAFDVKLLRRYEVLLLLAWAFVLMFGYIALLFSLSDFALAIGLSRKQATDIVGLLNLGTAVGRPIIGICSDRFSRIDTAGLLTLVCGLSCFAFWVPATGFGLTVFFSLICGAIVGVFWMTIGPLCVEVAGLKHLPSLLSLCWSTIVVPTAVAETIALYLRDLDAPRPYLYTQIFAGLAYVVATGFMVELRRVLRRKPVPP</sequence>
<comment type="caution">
    <text evidence="5">The sequence shown here is derived from an EMBL/GenBank/DDBJ whole genome shotgun (WGS) entry which is preliminary data.</text>
</comment>
<evidence type="ECO:0000256" key="4">
    <source>
        <dbReference type="SAM" id="Phobius"/>
    </source>
</evidence>
<dbReference type="InterPro" id="IPR036259">
    <property type="entry name" value="MFS_trans_sf"/>
</dbReference>
<feature type="transmembrane region" description="Helical" evidence="4">
    <location>
        <begin position="361"/>
        <end position="381"/>
    </location>
</feature>
<feature type="transmembrane region" description="Helical" evidence="4">
    <location>
        <begin position="193"/>
        <end position="214"/>
    </location>
</feature>
<dbReference type="PANTHER" id="PTHR11360:SF315">
    <property type="entry name" value="TRANSPORTER MCH2-RELATED"/>
    <property type="match status" value="1"/>
</dbReference>